<name>A0A419W8P4_9BACT</name>
<organism evidence="2 3">
    <name type="scientific">Mangrovibacterium diazotrophicum</name>
    <dbReference type="NCBI Taxonomy" id="1261403"/>
    <lineage>
        <taxon>Bacteria</taxon>
        <taxon>Pseudomonadati</taxon>
        <taxon>Bacteroidota</taxon>
        <taxon>Bacteroidia</taxon>
        <taxon>Marinilabiliales</taxon>
        <taxon>Prolixibacteraceae</taxon>
        <taxon>Mangrovibacterium</taxon>
    </lineage>
</organism>
<evidence type="ECO:0000256" key="1">
    <source>
        <dbReference type="SAM" id="Phobius"/>
    </source>
</evidence>
<keyword evidence="1" id="KW-1133">Transmembrane helix</keyword>
<reference evidence="2 3" key="1">
    <citation type="submission" date="2018-09" db="EMBL/GenBank/DDBJ databases">
        <title>Genomic Encyclopedia of Archaeal and Bacterial Type Strains, Phase II (KMG-II): from individual species to whole genera.</title>
        <authorList>
            <person name="Goeker M."/>
        </authorList>
    </citation>
    <scope>NUCLEOTIDE SEQUENCE [LARGE SCALE GENOMIC DNA]</scope>
    <source>
        <strain evidence="2 3">DSM 27148</strain>
    </source>
</reference>
<dbReference type="Pfam" id="PF10604">
    <property type="entry name" value="Polyketide_cyc2"/>
    <property type="match status" value="1"/>
</dbReference>
<feature type="transmembrane region" description="Helical" evidence="1">
    <location>
        <begin position="6"/>
        <end position="23"/>
    </location>
</feature>
<accession>A0A419W8P4</accession>
<dbReference type="Proteomes" id="UP000283387">
    <property type="component" value="Unassembled WGS sequence"/>
</dbReference>
<dbReference type="InterPro" id="IPR019587">
    <property type="entry name" value="Polyketide_cyclase/dehydratase"/>
</dbReference>
<evidence type="ECO:0000313" key="2">
    <source>
        <dbReference type="EMBL" id="RKD91804.1"/>
    </source>
</evidence>
<dbReference type="OrthoDB" id="9807923at2"/>
<keyword evidence="1" id="KW-0472">Membrane</keyword>
<protein>
    <submittedName>
        <fullName evidence="2">Polyketide cyclase/dehydrase/lipid transport protein</fullName>
    </submittedName>
</protein>
<evidence type="ECO:0000313" key="3">
    <source>
        <dbReference type="Proteomes" id="UP000283387"/>
    </source>
</evidence>
<keyword evidence="1" id="KW-0812">Transmembrane</keyword>
<proteinExistence type="predicted"/>
<dbReference type="InterPro" id="IPR023393">
    <property type="entry name" value="START-like_dom_sf"/>
</dbReference>
<keyword evidence="3" id="KW-1185">Reference proteome</keyword>
<dbReference type="AlphaFoldDB" id="A0A419W8P4"/>
<sequence length="185" mass="21189">MQRKYIYLLLPVFTFAGIGLLLPREVKVERSVRINAPIESVFQQVSDLRSWDEWSGLMPTDSAMNLEFLHDAKADTGYCWLTKEIVPQKRRLLVTGTAWCDSLSAKMSFDKDDIASSCFHFSEQDGTTVVRWEFRKKLDNNLIGAWAGPFIHNIVAPDLAVGLNRLKSVSEEKEHDRQISELQTR</sequence>
<dbReference type="RefSeq" id="WP_120273073.1">
    <property type="nucleotide sequence ID" value="NZ_RAPN01000001.1"/>
</dbReference>
<dbReference type="EMBL" id="RAPN01000001">
    <property type="protein sequence ID" value="RKD91804.1"/>
    <property type="molecule type" value="Genomic_DNA"/>
</dbReference>
<dbReference type="SUPFAM" id="SSF55961">
    <property type="entry name" value="Bet v1-like"/>
    <property type="match status" value="1"/>
</dbReference>
<comment type="caution">
    <text evidence="2">The sequence shown here is derived from an EMBL/GenBank/DDBJ whole genome shotgun (WGS) entry which is preliminary data.</text>
</comment>
<gene>
    <name evidence="2" type="ORF">BC643_2170</name>
</gene>
<dbReference type="Gene3D" id="3.30.530.20">
    <property type="match status" value="1"/>
</dbReference>